<keyword evidence="3" id="KW-1185">Reference proteome</keyword>
<feature type="region of interest" description="Disordered" evidence="1">
    <location>
        <begin position="1"/>
        <end position="22"/>
    </location>
</feature>
<dbReference type="OrthoDB" id="5428840at2"/>
<proteinExistence type="predicted"/>
<dbReference type="Proteomes" id="UP000239867">
    <property type="component" value="Chromosome"/>
</dbReference>
<gene>
    <name evidence="2" type="ORF">CAY53_05940</name>
</gene>
<evidence type="ECO:0000256" key="1">
    <source>
        <dbReference type="SAM" id="MobiDB-lite"/>
    </source>
</evidence>
<dbReference type="KEGG" id="deo:CAY53_05940"/>
<dbReference type="Gene3D" id="2.60.40.3440">
    <property type="match status" value="1"/>
</dbReference>
<sequence>MRDADEDPPSLSDAGSAEHGSVSVDSLGGIHYRAPADNWVGFDSFSYRITDGRGGFSEARATLEVRPNTSPDVYDEVLTTKEDTVSAPFWERKCSGTDSYFATAHIG</sequence>
<reference evidence="2 3" key="1">
    <citation type="journal article" date="2018" name="MBio">
        <title>Insights into the evolution of host association through the isolation and characterization of a novel human periodontal pathobiont, Desulfobulbus oralis.</title>
        <authorList>
            <person name="Cross K.L."/>
            <person name="Chirania P."/>
            <person name="Xiong W."/>
            <person name="Beall C.J."/>
            <person name="Elkins J.G."/>
            <person name="Giannone R.J."/>
            <person name="Griffen A.L."/>
            <person name="Guss A.M."/>
            <person name="Hettich R.L."/>
            <person name="Joshi S.S."/>
            <person name="Mokrzan E.M."/>
            <person name="Martin R.K."/>
            <person name="Zhulin I.B."/>
            <person name="Leys E.J."/>
            <person name="Podar M."/>
        </authorList>
    </citation>
    <scope>NUCLEOTIDE SEQUENCE [LARGE SCALE GENOMIC DNA]</scope>
    <source>
        <strain evidence="2 3">ORNL</strain>
    </source>
</reference>
<evidence type="ECO:0000313" key="2">
    <source>
        <dbReference type="EMBL" id="AVD71080.1"/>
    </source>
</evidence>
<dbReference type="AlphaFoldDB" id="A0A2L1GN22"/>
<accession>A0A2L1GN22</accession>
<evidence type="ECO:0008006" key="4">
    <source>
        <dbReference type="Google" id="ProtNLM"/>
    </source>
</evidence>
<dbReference type="Pfam" id="PF17963">
    <property type="entry name" value="Big_9"/>
    <property type="match status" value="1"/>
</dbReference>
<evidence type="ECO:0000313" key="3">
    <source>
        <dbReference type="Proteomes" id="UP000239867"/>
    </source>
</evidence>
<organism evidence="2 3">
    <name type="scientific">Desulfobulbus oralis</name>
    <dbReference type="NCBI Taxonomy" id="1986146"/>
    <lineage>
        <taxon>Bacteria</taxon>
        <taxon>Pseudomonadati</taxon>
        <taxon>Thermodesulfobacteriota</taxon>
        <taxon>Desulfobulbia</taxon>
        <taxon>Desulfobulbales</taxon>
        <taxon>Desulfobulbaceae</taxon>
        <taxon>Desulfobulbus</taxon>
    </lineage>
</organism>
<dbReference type="EMBL" id="CP021255">
    <property type="protein sequence ID" value="AVD71080.1"/>
    <property type="molecule type" value="Genomic_DNA"/>
</dbReference>
<protein>
    <recommendedName>
        <fullName evidence="4">Cadherin-like domain-containing protein</fullName>
    </recommendedName>
</protein>
<name>A0A2L1GN22_9BACT</name>